<dbReference type="OrthoDB" id="286814at2759"/>
<dbReference type="Gene3D" id="1.10.472.10">
    <property type="entry name" value="Cyclin-like"/>
    <property type="match status" value="1"/>
</dbReference>
<reference evidence="3 4" key="1">
    <citation type="submission" date="2019-03" db="EMBL/GenBank/DDBJ databases">
        <title>Single cell metagenomics reveals metabolic interactions within the superorganism composed of flagellate Streblomastix strix and complex community of Bacteroidetes bacteria on its surface.</title>
        <authorList>
            <person name="Treitli S.C."/>
            <person name="Kolisko M."/>
            <person name="Husnik F."/>
            <person name="Keeling P."/>
            <person name="Hampl V."/>
        </authorList>
    </citation>
    <scope>NUCLEOTIDE SEQUENCE [LARGE SCALE GENOMIC DNA]</scope>
    <source>
        <strain evidence="3">ST1C</strain>
    </source>
</reference>
<dbReference type="Proteomes" id="UP000324800">
    <property type="component" value="Unassembled WGS sequence"/>
</dbReference>
<gene>
    <name evidence="3" type="ORF">EZS28_033524</name>
</gene>
<feature type="non-terminal residue" evidence="3">
    <location>
        <position position="358"/>
    </location>
</feature>
<dbReference type="InterPro" id="IPR013922">
    <property type="entry name" value="Cyclin_PHO80-like"/>
</dbReference>
<dbReference type="Pfam" id="PF08613">
    <property type="entry name" value="Cyclin"/>
    <property type="match status" value="1"/>
</dbReference>
<name>A0A5J4ULP1_9EUKA</name>
<evidence type="ECO:0000256" key="1">
    <source>
        <dbReference type="SAM" id="Coils"/>
    </source>
</evidence>
<dbReference type="EMBL" id="SNRW01014918">
    <property type="protein sequence ID" value="KAA6370950.1"/>
    <property type="molecule type" value="Genomic_DNA"/>
</dbReference>
<evidence type="ECO:0000256" key="2">
    <source>
        <dbReference type="SAM" id="MobiDB-lite"/>
    </source>
</evidence>
<proteinExistence type="predicted"/>
<accession>A0A5J4ULP1</accession>
<keyword evidence="1" id="KW-0175">Coiled coil</keyword>
<evidence type="ECO:0000313" key="3">
    <source>
        <dbReference type="EMBL" id="KAA6370950.1"/>
    </source>
</evidence>
<feature type="coiled-coil region" evidence="1">
    <location>
        <begin position="319"/>
        <end position="354"/>
    </location>
</feature>
<protein>
    <submittedName>
        <fullName evidence="3">Uncharacterized protein</fullName>
    </submittedName>
</protein>
<organism evidence="3 4">
    <name type="scientific">Streblomastix strix</name>
    <dbReference type="NCBI Taxonomy" id="222440"/>
    <lineage>
        <taxon>Eukaryota</taxon>
        <taxon>Metamonada</taxon>
        <taxon>Preaxostyla</taxon>
        <taxon>Oxymonadida</taxon>
        <taxon>Streblomastigidae</taxon>
        <taxon>Streblomastix</taxon>
    </lineage>
</organism>
<evidence type="ECO:0000313" key="4">
    <source>
        <dbReference type="Proteomes" id="UP000324800"/>
    </source>
</evidence>
<feature type="compositionally biased region" description="Polar residues" evidence="2">
    <location>
        <begin position="37"/>
        <end position="46"/>
    </location>
</feature>
<comment type="caution">
    <text evidence="3">The sequence shown here is derived from an EMBL/GenBank/DDBJ whole genome shotgun (WGS) entry which is preliminary data.</text>
</comment>
<dbReference type="PANTHER" id="PTHR15615">
    <property type="match status" value="1"/>
</dbReference>
<dbReference type="AlphaFoldDB" id="A0A5J4ULP1"/>
<dbReference type="PANTHER" id="PTHR15615:SF108">
    <property type="entry name" value="PROTEIN CNPPD1"/>
    <property type="match status" value="1"/>
</dbReference>
<feature type="region of interest" description="Disordered" evidence="2">
    <location>
        <begin position="37"/>
        <end position="67"/>
    </location>
</feature>
<feature type="region of interest" description="Disordered" evidence="2">
    <location>
        <begin position="126"/>
        <end position="154"/>
    </location>
</feature>
<dbReference type="GO" id="GO:0019901">
    <property type="term" value="F:protein kinase binding"/>
    <property type="evidence" value="ECO:0007669"/>
    <property type="project" value="InterPro"/>
</dbReference>
<sequence length="358" mass="40631">MIPDTNRSVYSAERRMLFKPGYVGQHQGGVELRVASQSTKSENSAYDESGIGQGAGPPEDISGNNNIDRKINCPIPTIDEIPVSDAVIDFAAFCVARVAYAYKRILSMNNMQSRASSPGKLGITAGIGSGAGKQKSNSIFSSRGKDSKDKVAQSIQIMRQEEQNEEENYDMPTRIGNRVNITEERMKEQTETPRKNFRDLTCQEEAEEEKKTKNGILFLIRQMKQRAELRTTELLQSLALIDALSRRNLLNGKFMLNEHNVYIVLLVCIMIAHKKNCDKPFSNGWWARSFGAETGILNNSELFILKLLNYRVDVSAEIYERYHNALVNAVEKKEKEKEKEKERIIIEKEKQNEKVQMK</sequence>